<dbReference type="InterPro" id="IPR039760">
    <property type="entry name" value="MOFRL_protein"/>
</dbReference>
<feature type="domain" description="MOFRL-associated" evidence="1">
    <location>
        <begin position="16"/>
        <end position="248"/>
    </location>
</feature>
<dbReference type="PANTHER" id="PTHR12227">
    <property type="entry name" value="GLYCERATE KINASE"/>
    <property type="match status" value="1"/>
</dbReference>
<dbReference type="InterPro" id="IPR025286">
    <property type="entry name" value="MOFRL_assoc_dom"/>
</dbReference>
<dbReference type="Proteomes" id="UP001501729">
    <property type="component" value="Unassembled WGS sequence"/>
</dbReference>
<dbReference type="GO" id="GO:0005737">
    <property type="term" value="C:cytoplasm"/>
    <property type="evidence" value="ECO:0007669"/>
    <property type="project" value="TreeGrafter"/>
</dbReference>
<organism evidence="2 3">
    <name type="scientific">Haladaptatus pallidirubidus</name>
    <dbReference type="NCBI Taxonomy" id="1008152"/>
    <lineage>
        <taxon>Archaea</taxon>
        <taxon>Methanobacteriati</taxon>
        <taxon>Methanobacteriota</taxon>
        <taxon>Stenosarchaea group</taxon>
        <taxon>Halobacteria</taxon>
        <taxon>Halobacteriales</taxon>
        <taxon>Haladaptataceae</taxon>
        <taxon>Haladaptatus</taxon>
    </lineage>
</organism>
<evidence type="ECO:0000313" key="3">
    <source>
        <dbReference type="Proteomes" id="UP001501729"/>
    </source>
</evidence>
<dbReference type="SUPFAM" id="SSF82544">
    <property type="entry name" value="GckA/TtuD-like"/>
    <property type="match status" value="1"/>
</dbReference>
<dbReference type="AlphaFoldDB" id="A0AAV3UJP8"/>
<protein>
    <recommendedName>
        <fullName evidence="1">MOFRL-associated domain-containing protein</fullName>
    </recommendedName>
</protein>
<dbReference type="InterPro" id="IPR038614">
    <property type="entry name" value="GK_N_sf"/>
</dbReference>
<dbReference type="Gene3D" id="3.40.1480.10">
    <property type="entry name" value="MOFRL domain"/>
    <property type="match status" value="1"/>
</dbReference>
<dbReference type="GO" id="GO:0008887">
    <property type="term" value="F:glycerate kinase activity"/>
    <property type="evidence" value="ECO:0007669"/>
    <property type="project" value="InterPro"/>
</dbReference>
<comment type="caution">
    <text evidence="2">The sequence shown here is derived from an EMBL/GenBank/DDBJ whole genome shotgun (WGS) entry which is preliminary data.</text>
</comment>
<dbReference type="Gene3D" id="3.40.50.10180">
    <property type="entry name" value="Glycerate kinase, MOFRL-like N-terminal domain"/>
    <property type="match status" value="1"/>
</dbReference>
<proteinExistence type="predicted"/>
<reference evidence="2 3" key="1">
    <citation type="journal article" date="2019" name="Int. J. Syst. Evol. Microbiol.">
        <title>The Global Catalogue of Microorganisms (GCM) 10K type strain sequencing project: providing services to taxonomists for standard genome sequencing and annotation.</title>
        <authorList>
            <consortium name="The Broad Institute Genomics Platform"/>
            <consortium name="The Broad Institute Genome Sequencing Center for Infectious Disease"/>
            <person name="Wu L."/>
            <person name="Ma J."/>
        </authorList>
    </citation>
    <scope>NUCLEOTIDE SEQUENCE [LARGE SCALE GENOMIC DNA]</scope>
    <source>
        <strain evidence="2 3">JCM 17504</strain>
    </source>
</reference>
<accession>A0AAV3UJP8</accession>
<name>A0AAV3UJP8_9EURY</name>
<gene>
    <name evidence="2" type="ORF">GCM10025751_29750</name>
</gene>
<dbReference type="EMBL" id="BAABKX010000013">
    <property type="protein sequence ID" value="GAA5052986.1"/>
    <property type="molecule type" value="Genomic_DNA"/>
</dbReference>
<dbReference type="InterPro" id="IPR037035">
    <property type="entry name" value="GK-like_C_sf"/>
</dbReference>
<evidence type="ECO:0000313" key="2">
    <source>
        <dbReference type="EMBL" id="GAA5052986.1"/>
    </source>
</evidence>
<evidence type="ECO:0000259" key="1">
    <source>
        <dbReference type="Pfam" id="PF13660"/>
    </source>
</evidence>
<dbReference type="Pfam" id="PF13660">
    <property type="entry name" value="DUF4147"/>
    <property type="match status" value="1"/>
</dbReference>
<dbReference type="PANTHER" id="PTHR12227:SF0">
    <property type="entry name" value="GLYCERATE KINASE"/>
    <property type="match status" value="1"/>
</dbReference>
<sequence length="357" mass="37740">MIENYDAFDRPDQKLALDCITAGIRASEPATVVDECLSLDGTELVIDEVRYDLAEYDEILLVGGGNAAATAAKALEDVLGDWLDGGVVVTDNPVETERIDVLPGSHPVPSERGVESTRTLLEITESAGANDLVIVVVAGGGSALMPAPADGIDLSDLQTTTERLLACGADIGEINAVRKHCSDIKGGQLADAAAPATVVGFVFSDVVGNRLDVIASGPLTADESTFADALDVIDRYEIDVPDAVMVRLRRGMDGECPETPSPDDAPFRFVSQHVLADGNTALEKAAMVAREAGFKPLILTSRIRREAREVAKTLVGIAEESADTGTPVEPPADYFREAKRLLPSVATVLAVRIRSSF</sequence>
<keyword evidence="3" id="KW-1185">Reference proteome</keyword>